<dbReference type="GO" id="GO:0006310">
    <property type="term" value="P:DNA recombination"/>
    <property type="evidence" value="ECO:0007669"/>
    <property type="project" value="TreeGrafter"/>
</dbReference>
<gene>
    <name evidence="4" type="ORF">EGS84_23980</name>
    <name evidence="3" type="ORF">I5687_17805</name>
</gene>
<evidence type="ECO:0000259" key="2">
    <source>
        <dbReference type="Pfam" id="PF04754"/>
    </source>
</evidence>
<dbReference type="EMBL" id="JADVNV010000008">
    <property type="protein sequence ID" value="MBJ9869812.1"/>
    <property type="molecule type" value="Genomic_DNA"/>
</dbReference>
<dbReference type="InterPro" id="IPR010106">
    <property type="entry name" value="RpnA"/>
</dbReference>
<reference evidence="4" key="2">
    <citation type="submission" date="2018-10" db="EMBL/GenBank/DDBJ databases">
        <title>FDA dAtabase for Regulatory Grade micrObial Sequences (FDA-ARGOS): Supporting development and validation of Infectious Disease Dx tests.</title>
        <authorList>
            <person name="Campos J."/>
            <person name="Goldberg B."/>
            <person name="Tallon L.J."/>
            <person name="Sadzewicz L."/>
            <person name="Zhao X."/>
            <person name="Vavikolanu K."/>
            <person name="Mehta A."/>
            <person name="Aluvathingal J."/>
            <person name="Nadendla S."/>
            <person name="Geyer C."/>
            <person name="Nandy P."/>
            <person name="Yan Y."/>
            <person name="Sichtig H."/>
        </authorList>
    </citation>
    <scope>NUCLEOTIDE SEQUENCE</scope>
    <source>
        <strain evidence="4">FDAARGOS_526</strain>
    </source>
</reference>
<feature type="domain" description="Transposase (putative) YhgA-like" evidence="2">
    <location>
        <begin position="8"/>
        <end position="209"/>
    </location>
</feature>
<reference evidence="5" key="1">
    <citation type="submission" date="2018-10" db="EMBL/GenBank/DDBJ databases">
        <title>FDA dAtabase for Regulatory Grade micrObial Sequences (FDA-ARGOS): Supporting development and validation of Infectious Disease Dx tests.</title>
        <authorList>
            <person name="Goldberg B."/>
            <person name="Campos J."/>
            <person name="Tallon L."/>
            <person name="Sadzewicz L."/>
            <person name="Zhao X."/>
            <person name="Vavikolanu K."/>
            <person name="Mehta A."/>
            <person name="Aluvathingal J."/>
            <person name="Nadendla S."/>
            <person name="Geyer C."/>
            <person name="Nandy P."/>
            <person name="Yan Y."/>
            <person name="Sichtig H."/>
        </authorList>
    </citation>
    <scope>NUCLEOTIDE SEQUENCE [LARGE SCALE GENOMIC DNA]</scope>
    <source>
        <strain evidence="5">FDAARGOS_526</strain>
    </source>
</reference>
<dbReference type="Proteomes" id="UP000282299">
    <property type="component" value="Unassembled WGS sequence"/>
</dbReference>
<organism evidence="4 5">
    <name type="scientific">Citrobacter koseri</name>
    <name type="common">Citrobacter diversus</name>
    <dbReference type="NCBI Taxonomy" id="545"/>
    <lineage>
        <taxon>Bacteria</taxon>
        <taxon>Pseudomonadati</taxon>
        <taxon>Pseudomonadota</taxon>
        <taxon>Gammaproteobacteria</taxon>
        <taxon>Enterobacterales</taxon>
        <taxon>Enterobacteriaceae</taxon>
        <taxon>Citrobacter</taxon>
    </lineage>
</organism>
<name>A0AAQ0VAZ4_CITKO</name>
<dbReference type="GO" id="GO:1990238">
    <property type="term" value="F:double-stranded DNA endonuclease activity"/>
    <property type="evidence" value="ECO:0007669"/>
    <property type="project" value="TreeGrafter"/>
</dbReference>
<comment type="caution">
    <text evidence="4">The sequence shown here is derived from an EMBL/GenBank/DDBJ whole genome shotgun (WGS) entry which is preliminary data.</text>
</comment>
<dbReference type="InterPro" id="IPR006842">
    <property type="entry name" value="Transposase_31"/>
</dbReference>
<dbReference type="EMBL" id="RKIT01000002">
    <property type="protein sequence ID" value="RSC19796.1"/>
    <property type="molecule type" value="Genomic_DNA"/>
</dbReference>
<evidence type="ECO:0000313" key="3">
    <source>
        <dbReference type="EMBL" id="MBJ9869812.1"/>
    </source>
</evidence>
<reference evidence="3" key="3">
    <citation type="submission" date="2020-11" db="EMBL/GenBank/DDBJ databases">
        <title>Enhanced detection system for hospital associated transmission using whole genome sequencing surveillance.</title>
        <authorList>
            <person name="Harrison L.H."/>
            <person name="Van Tyne D."/>
            <person name="Marsh J.W."/>
            <person name="Griffith M.P."/>
            <person name="Snyder D.J."/>
            <person name="Cooper V.S."/>
            <person name="Mustapha M."/>
        </authorList>
    </citation>
    <scope>NUCLEOTIDE SEQUENCE</scope>
    <source>
        <strain evidence="3">CB00014</strain>
    </source>
</reference>
<evidence type="ECO:0000313" key="4">
    <source>
        <dbReference type="EMBL" id="RSC19796.1"/>
    </source>
</evidence>
<sequence>MKKGTTSTPHDAVFKTFLCHPNTARDFLEIHLPLALLELCDLSTLKLESGSFIEEDLRAYYSDVLWSLKTTGGDGYIYVVIEHQSSPDAHMAFRLMRYAIAAMQHHLDAGHKRLPLVVPMLFYHGIDSPYPYSLCWLDEFADPELARQLYAAAFPLVDITVTPDSEIMQHRRIALLELIQKHIRQRDLMGLVEQLASLLVMGYTTDSQLKVLFNYMMQCGDASRFSQFIHEVAERSPQHKESLMTIAERLHEAGRQEGMQQGLQQGQRAEAQRIARTMLEDGIDRDTVLRITGLAVEEVIALNH</sequence>
<accession>A0AAQ0VAZ4</accession>
<dbReference type="AlphaFoldDB" id="A0AAQ0VAZ4"/>
<dbReference type="InterPro" id="IPR051699">
    <property type="entry name" value="Rpn/YhgA-like_nuclease"/>
</dbReference>
<dbReference type="Pfam" id="PF04754">
    <property type="entry name" value="Transposase_31"/>
    <property type="match status" value="1"/>
</dbReference>
<protein>
    <submittedName>
        <fullName evidence="4">Rpn family recombination-promoting nuclease/putative transposase</fullName>
    </submittedName>
</protein>
<dbReference type="PANTHER" id="PTHR34611">
    <property type="match status" value="1"/>
</dbReference>
<evidence type="ECO:0000256" key="1">
    <source>
        <dbReference type="ARBA" id="ARBA00009787"/>
    </source>
</evidence>
<proteinExistence type="inferred from homology"/>
<dbReference type="PANTHER" id="PTHR34611:SF2">
    <property type="entry name" value="INACTIVE RECOMBINATION-PROMOTING NUCLEASE-LIKE PROTEIN RPNE-RELATED"/>
    <property type="match status" value="1"/>
</dbReference>
<evidence type="ECO:0000313" key="5">
    <source>
        <dbReference type="Proteomes" id="UP000282299"/>
    </source>
</evidence>
<dbReference type="Proteomes" id="UP000807555">
    <property type="component" value="Unassembled WGS sequence"/>
</dbReference>
<dbReference type="RefSeq" id="WP_058668527.1">
    <property type="nucleotide sequence ID" value="NZ_ABTEQQ020000002.1"/>
</dbReference>
<dbReference type="NCBIfam" id="TIGR01784">
    <property type="entry name" value="T_den_put_tspse"/>
    <property type="match status" value="1"/>
</dbReference>
<comment type="similarity">
    <text evidence="1">Belongs to the Rpn/YhgA-like nuclease family.</text>
</comment>